<dbReference type="Proteomes" id="UP000034172">
    <property type="component" value="Unassembled WGS sequence"/>
</dbReference>
<dbReference type="SUPFAM" id="SSF53335">
    <property type="entry name" value="S-adenosyl-L-methionine-dependent methyltransferases"/>
    <property type="match status" value="1"/>
</dbReference>
<feature type="domain" description="Methyltransferase FkbM" evidence="1">
    <location>
        <begin position="60"/>
        <end position="232"/>
    </location>
</feature>
<name>A0A0G1HN51_9BACT</name>
<dbReference type="InterPro" id="IPR006342">
    <property type="entry name" value="FkbM_mtfrase"/>
</dbReference>
<dbReference type="Pfam" id="PF05050">
    <property type="entry name" value="Methyltransf_21"/>
    <property type="match status" value="1"/>
</dbReference>
<dbReference type="InterPro" id="IPR029063">
    <property type="entry name" value="SAM-dependent_MTases_sf"/>
</dbReference>
<organism evidence="2 3">
    <name type="scientific">Candidatus Collierbacteria bacterium GW2011_GWC2_44_18</name>
    <dbReference type="NCBI Taxonomy" id="1618392"/>
    <lineage>
        <taxon>Bacteria</taxon>
        <taxon>Candidatus Collieribacteriota</taxon>
    </lineage>
</organism>
<dbReference type="EMBL" id="LCIE01000032">
    <property type="protein sequence ID" value="KKT48350.1"/>
    <property type="molecule type" value="Genomic_DNA"/>
</dbReference>
<dbReference type="Gene3D" id="3.40.50.150">
    <property type="entry name" value="Vaccinia Virus protein VP39"/>
    <property type="match status" value="1"/>
</dbReference>
<evidence type="ECO:0000259" key="1">
    <source>
        <dbReference type="Pfam" id="PF05050"/>
    </source>
</evidence>
<gene>
    <name evidence="2" type="ORF">UW41_C0032G0008</name>
</gene>
<protein>
    <recommendedName>
        <fullName evidence="1">Methyltransferase FkbM domain-containing protein</fullName>
    </recommendedName>
</protein>
<evidence type="ECO:0000313" key="3">
    <source>
        <dbReference type="Proteomes" id="UP000034172"/>
    </source>
</evidence>
<dbReference type="STRING" id="1618392.UW41_C0032G0008"/>
<proteinExistence type="predicted"/>
<accession>A0A0G1HN51</accession>
<evidence type="ECO:0000313" key="2">
    <source>
        <dbReference type="EMBL" id="KKT48350.1"/>
    </source>
</evidence>
<dbReference type="AlphaFoldDB" id="A0A0G1HN51"/>
<comment type="caution">
    <text evidence="2">The sequence shown here is derived from an EMBL/GenBank/DDBJ whole genome shotgun (WGS) entry which is preliminary data.</text>
</comment>
<sequence length="298" mass="33855">MMKFIEKIRDLLYLSPLYDWLGKRSYAQSGEDLIAWGELAERVPRCHSATVSQDKGFYVDVGAYHPKLFSNTYLFYKKGWRGICVDPNPKMKELYRIARPRDVFLNVGVGAEESVTAMSAGRQVSPCHGEKGLQGDSLKAGMMEYFEFEEGAANTFSPEQARKNQEVGRKLIGKRMVPILPLKKIFAKYLPKGQQIDLLSVDVEGMDLEVLKSNDWKKYRPRMIICEDLEFDLDNKLMRLHFDGQARGPAPTNKIPLDPLLTRGKQEGVGVVGFLMEKGYRLTAKTPYSLIFKGKTVE</sequence>
<reference evidence="2 3" key="1">
    <citation type="journal article" date="2015" name="Nature">
        <title>rRNA introns, odd ribosomes, and small enigmatic genomes across a large radiation of phyla.</title>
        <authorList>
            <person name="Brown C.T."/>
            <person name="Hug L.A."/>
            <person name="Thomas B.C."/>
            <person name="Sharon I."/>
            <person name="Castelle C.J."/>
            <person name="Singh A."/>
            <person name="Wilkins M.J."/>
            <person name="Williams K.H."/>
            <person name="Banfield J.F."/>
        </authorList>
    </citation>
    <scope>NUCLEOTIDE SEQUENCE [LARGE SCALE GENOMIC DNA]</scope>
</reference>